<keyword evidence="2" id="KW-1003">Cell membrane</keyword>
<dbReference type="InterPro" id="IPR003740">
    <property type="entry name" value="YitT"/>
</dbReference>
<feature type="transmembrane region" description="Helical" evidence="6">
    <location>
        <begin position="189"/>
        <end position="210"/>
    </location>
</feature>
<keyword evidence="5 6" id="KW-0472">Membrane</keyword>
<organism evidence="7 8">
    <name type="scientific">Peribacillus asahii</name>
    <dbReference type="NCBI Taxonomy" id="228899"/>
    <lineage>
        <taxon>Bacteria</taxon>
        <taxon>Bacillati</taxon>
        <taxon>Bacillota</taxon>
        <taxon>Bacilli</taxon>
        <taxon>Bacillales</taxon>
        <taxon>Bacillaceae</taxon>
        <taxon>Peribacillus</taxon>
    </lineage>
</organism>
<evidence type="ECO:0008006" key="9">
    <source>
        <dbReference type="Google" id="ProtNLM"/>
    </source>
</evidence>
<dbReference type="EMBL" id="QWVS01000016">
    <property type="protein sequence ID" value="RID86096.1"/>
    <property type="molecule type" value="Genomic_DNA"/>
</dbReference>
<dbReference type="InterPro" id="IPR051461">
    <property type="entry name" value="UPF0750_membrane"/>
</dbReference>
<comment type="caution">
    <text evidence="7">The sequence shown here is derived from an EMBL/GenBank/DDBJ whole genome shotgun (WGS) entry which is preliminary data.</text>
</comment>
<feature type="transmembrane region" description="Helical" evidence="6">
    <location>
        <begin position="125"/>
        <end position="144"/>
    </location>
</feature>
<comment type="subcellular location">
    <subcellularLocation>
        <location evidence="1">Cell membrane</location>
        <topology evidence="1">Multi-pass membrane protein</topology>
    </subcellularLocation>
</comment>
<sequence length="214" mass="23595">MKINFFILYDILCRKGRAYDGGIYISYIEKVVATIVGSLLLGIAINFFLVPYHLLDGGLIGLGLIIHYYFQLPAGLSIILLSAPLYAYVWFFERSWLFRSLNGLLVSSLCIDLCSNIIIHWKLPIALSAILGGLLIGLGIGLMLRYETSTGGTDMLAHIISKKSGWNVGLIILFLDSCVLVSGINIVGATIFCYSVLTIIAGAFMTSITVRRYW</sequence>
<proteinExistence type="predicted"/>
<dbReference type="PANTHER" id="PTHR33545">
    <property type="entry name" value="UPF0750 MEMBRANE PROTEIN YITT-RELATED"/>
    <property type="match status" value="1"/>
</dbReference>
<evidence type="ECO:0000256" key="6">
    <source>
        <dbReference type="SAM" id="Phobius"/>
    </source>
</evidence>
<dbReference type="AlphaFoldDB" id="A0A398BES9"/>
<keyword evidence="4 6" id="KW-1133">Transmembrane helix</keyword>
<keyword evidence="8" id="KW-1185">Reference proteome</keyword>
<feature type="transmembrane region" description="Helical" evidence="6">
    <location>
        <begin position="165"/>
        <end position="183"/>
    </location>
</feature>
<evidence type="ECO:0000313" key="7">
    <source>
        <dbReference type="EMBL" id="RID86096.1"/>
    </source>
</evidence>
<dbReference type="Pfam" id="PF02588">
    <property type="entry name" value="YitT_membrane"/>
    <property type="match status" value="1"/>
</dbReference>
<gene>
    <name evidence="7" type="ORF">D1953_09995</name>
</gene>
<dbReference type="RefSeq" id="WP_119117033.1">
    <property type="nucleotide sequence ID" value="NZ_QWVS01000016.1"/>
</dbReference>
<dbReference type="PANTHER" id="PTHR33545:SF5">
    <property type="entry name" value="UPF0750 MEMBRANE PROTEIN YITT"/>
    <property type="match status" value="1"/>
</dbReference>
<feature type="transmembrane region" description="Helical" evidence="6">
    <location>
        <begin position="31"/>
        <end position="54"/>
    </location>
</feature>
<evidence type="ECO:0000256" key="4">
    <source>
        <dbReference type="ARBA" id="ARBA00022989"/>
    </source>
</evidence>
<name>A0A398BES9_9BACI</name>
<accession>A0A398BES9</accession>
<evidence type="ECO:0000256" key="1">
    <source>
        <dbReference type="ARBA" id="ARBA00004651"/>
    </source>
</evidence>
<evidence type="ECO:0000256" key="3">
    <source>
        <dbReference type="ARBA" id="ARBA00022692"/>
    </source>
</evidence>
<protein>
    <recommendedName>
        <fullName evidence="9">YitT family protein</fullName>
    </recommendedName>
</protein>
<feature type="transmembrane region" description="Helical" evidence="6">
    <location>
        <begin position="101"/>
        <end position="119"/>
    </location>
</feature>
<evidence type="ECO:0000256" key="5">
    <source>
        <dbReference type="ARBA" id="ARBA00023136"/>
    </source>
</evidence>
<keyword evidence="3 6" id="KW-0812">Transmembrane</keyword>
<dbReference type="Proteomes" id="UP000266016">
    <property type="component" value="Unassembled WGS sequence"/>
</dbReference>
<dbReference type="GO" id="GO:0005886">
    <property type="term" value="C:plasma membrane"/>
    <property type="evidence" value="ECO:0007669"/>
    <property type="project" value="UniProtKB-SubCell"/>
</dbReference>
<evidence type="ECO:0000313" key="8">
    <source>
        <dbReference type="Proteomes" id="UP000266016"/>
    </source>
</evidence>
<reference evidence="7 8" key="1">
    <citation type="submission" date="2018-08" db="EMBL/GenBank/DDBJ databases">
        <title>Bacillus jemisoniae sp. nov., Bacillus chryseoplanitiae sp. nov., Bacillus resnikiae sp. nov., and Bacillus frankliniae sp. nov., isolated from Viking spacecraft and associated surfaces.</title>
        <authorList>
            <person name="Seuylemezian A."/>
            <person name="Vaishampayan P."/>
        </authorList>
    </citation>
    <scope>NUCLEOTIDE SEQUENCE [LARGE SCALE GENOMIC DNA]</scope>
    <source>
        <strain evidence="7 8">MA001</strain>
    </source>
</reference>
<feature type="transmembrane region" description="Helical" evidence="6">
    <location>
        <begin position="66"/>
        <end position="89"/>
    </location>
</feature>
<evidence type="ECO:0000256" key="2">
    <source>
        <dbReference type="ARBA" id="ARBA00022475"/>
    </source>
</evidence>